<evidence type="ECO:0000313" key="2">
    <source>
        <dbReference type="EMBL" id="KAJ5202982.1"/>
    </source>
</evidence>
<protein>
    <submittedName>
        <fullName evidence="2">Uncharacterized protein</fullName>
    </submittedName>
</protein>
<feature type="transmembrane region" description="Helical" evidence="1">
    <location>
        <begin position="48"/>
        <end position="72"/>
    </location>
</feature>
<evidence type="ECO:0000313" key="3">
    <source>
        <dbReference type="Proteomes" id="UP001150942"/>
    </source>
</evidence>
<gene>
    <name evidence="2" type="ORF">N7449_005061</name>
</gene>
<reference evidence="2" key="2">
    <citation type="journal article" date="2023" name="IMA Fungus">
        <title>Comparative genomic study of the Penicillium genus elucidates a diverse pangenome and 15 lateral gene transfer events.</title>
        <authorList>
            <person name="Petersen C."/>
            <person name="Sorensen T."/>
            <person name="Nielsen M.R."/>
            <person name="Sondergaard T.E."/>
            <person name="Sorensen J.L."/>
            <person name="Fitzpatrick D.A."/>
            <person name="Frisvad J.C."/>
            <person name="Nielsen K.L."/>
        </authorList>
    </citation>
    <scope>NUCLEOTIDE SEQUENCE</scope>
    <source>
        <strain evidence="2">IBT 20477</strain>
    </source>
</reference>
<evidence type="ECO:0000256" key="1">
    <source>
        <dbReference type="SAM" id="Phobius"/>
    </source>
</evidence>
<keyword evidence="3" id="KW-1185">Reference proteome</keyword>
<keyword evidence="1" id="KW-1133">Transmembrane helix</keyword>
<reference evidence="2" key="1">
    <citation type="submission" date="2022-11" db="EMBL/GenBank/DDBJ databases">
        <authorList>
            <person name="Petersen C."/>
        </authorList>
    </citation>
    <scope>NUCLEOTIDE SEQUENCE</scope>
    <source>
        <strain evidence="2">IBT 20477</strain>
    </source>
</reference>
<accession>A0A9W9SYR6</accession>
<dbReference type="Proteomes" id="UP001150942">
    <property type="component" value="Unassembled WGS sequence"/>
</dbReference>
<name>A0A9W9SYR6_9EURO</name>
<proteinExistence type="predicted"/>
<keyword evidence="1" id="KW-0472">Membrane</keyword>
<dbReference type="AlphaFoldDB" id="A0A9W9SYR6"/>
<sequence>MPLNTAAAKIRMRLIIFFFTIAWLALASLSSATRLYLDITFQNLKDNVVDGMVIVALVSALFSSFGLILVIYPKWLQENCAARFYYVAFKPS</sequence>
<comment type="caution">
    <text evidence="2">The sequence shown here is derived from an EMBL/GenBank/DDBJ whole genome shotgun (WGS) entry which is preliminary data.</text>
</comment>
<organism evidence="2 3">
    <name type="scientific">Penicillium cf. viridicatum</name>
    <dbReference type="NCBI Taxonomy" id="2972119"/>
    <lineage>
        <taxon>Eukaryota</taxon>
        <taxon>Fungi</taxon>
        <taxon>Dikarya</taxon>
        <taxon>Ascomycota</taxon>
        <taxon>Pezizomycotina</taxon>
        <taxon>Eurotiomycetes</taxon>
        <taxon>Eurotiomycetidae</taxon>
        <taxon>Eurotiales</taxon>
        <taxon>Aspergillaceae</taxon>
        <taxon>Penicillium</taxon>
    </lineage>
</organism>
<dbReference type="OrthoDB" id="3556886at2759"/>
<dbReference type="EMBL" id="JAPQKQ010000003">
    <property type="protein sequence ID" value="KAJ5202982.1"/>
    <property type="molecule type" value="Genomic_DNA"/>
</dbReference>
<keyword evidence="1" id="KW-0812">Transmembrane</keyword>